<organism evidence="6 7">
    <name type="scientific">Phialocephala subalpina</name>
    <dbReference type="NCBI Taxonomy" id="576137"/>
    <lineage>
        <taxon>Eukaryota</taxon>
        <taxon>Fungi</taxon>
        <taxon>Dikarya</taxon>
        <taxon>Ascomycota</taxon>
        <taxon>Pezizomycotina</taxon>
        <taxon>Leotiomycetes</taxon>
        <taxon>Helotiales</taxon>
        <taxon>Mollisiaceae</taxon>
        <taxon>Phialocephala</taxon>
        <taxon>Phialocephala fortinii species complex</taxon>
    </lineage>
</organism>
<keyword evidence="1" id="KW-0547">Nucleotide-binding</keyword>
<reference evidence="6 7" key="1">
    <citation type="submission" date="2016-03" db="EMBL/GenBank/DDBJ databases">
        <authorList>
            <person name="Ploux O."/>
        </authorList>
    </citation>
    <scope>NUCLEOTIDE SEQUENCE [LARGE SCALE GENOMIC DNA]</scope>
    <source>
        <strain evidence="6 7">UAMH 11012</strain>
    </source>
</reference>
<keyword evidence="3" id="KW-0347">Helicase</keyword>
<dbReference type="EMBL" id="FJOG01000073">
    <property type="protein sequence ID" value="CZR69525.1"/>
    <property type="molecule type" value="Genomic_DNA"/>
</dbReference>
<dbReference type="Pfam" id="PF13087">
    <property type="entry name" value="AAA_12"/>
    <property type="match status" value="1"/>
</dbReference>
<dbReference type="GO" id="GO:0005524">
    <property type="term" value="F:ATP binding"/>
    <property type="evidence" value="ECO:0007669"/>
    <property type="project" value="UniProtKB-KW"/>
</dbReference>
<evidence type="ECO:0000256" key="2">
    <source>
        <dbReference type="ARBA" id="ARBA00022801"/>
    </source>
</evidence>
<evidence type="ECO:0000256" key="3">
    <source>
        <dbReference type="ARBA" id="ARBA00022806"/>
    </source>
</evidence>
<keyword evidence="7" id="KW-1185">Reference proteome</keyword>
<evidence type="ECO:0000256" key="1">
    <source>
        <dbReference type="ARBA" id="ARBA00022741"/>
    </source>
</evidence>
<name>A0A1L7XX70_9HELO</name>
<evidence type="ECO:0000313" key="7">
    <source>
        <dbReference type="Proteomes" id="UP000184330"/>
    </source>
</evidence>
<dbReference type="PANTHER" id="PTHR43788">
    <property type="entry name" value="DNA2/NAM7 HELICASE FAMILY MEMBER"/>
    <property type="match status" value="1"/>
</dbReference>
<dbReference type="SUPFAM" id="SSF52540">
    <property type="entry name" value="P-loop containing nucleoside triphosphate hydrolases"/>
    <property type="match status" value="1"/>
</dbReference>
<dbReference type="STRING" id="576137.A0A1L7XX70"/>
<proteinExistence type="predicted"/>
<dbReference type="Proteomes" id="UP000184330">
    <property type="component" value="Unassembled WGS sequence"/>
</dbReference>
<dbReference type="OrthoDB" id="3564945at2759"/>
<dbReference type="PANTHER" id="PTHR43788:SF8">
    <property type="entry name" value="DNA-BINDING PROTEIN SMUBP-2"/>
    <property type="match status" value="1"/>
</dbReference>
<dbReference type="Gene3D" id="3.40.50.300">
    <property type="entry name" value="P-loop containing nucleotide triphosphate hydrolases"/>
    <property type="match status" value="2"/>
</dbReference>
<keyword evidence="4" id="KW-0067">ATP-binding</keyword>
<dbReference type="InterPro" id="IPR041679">
    <property type="entry name" value="DNA2/NAM7-like_C"/>
</dbReference>
<protein>
    <recommendedName>
        <fullName evidence="5">DNA2/NAM7 helicase-like C-terminal domain-containing protein</fullName>
    </recommendedName>
</protein>
<feature type="domain" description="DNA2/NAM7 helicase-like C-terminal" evidence="5">
    <location>
        <begin position="42"/>
        <end position="238"/>
    </location>
</feature>
<dbReference type="AlphaFoldDB" id="A0A1L7XX70"/>
<evidence type="ECO:0000256" key="4">
    <source>
        <dbReference type="ARBA" id="ARBA00022840"/>
    </source>
</evidence>
<gene>
    <name evidence="6" type="ORF">PAC_19425</name>
</gene>
<sequence length="329" mass="37465">MDSSVPLAMSPNLKKIVLTGDHQQLRPMVRAVNSEYSKQIGLSMFERALRVKNVPLFRLKVNYRIHPEIALLPGMLSYQWLGCDRSTTEDNEAYEYVKSFWHSEKNREHKNDCRRKGEWTKKPSQKFRRMFFDVKDSSSAMPDDSTSFVNFGVVQAIVRKVTDLLDHYNVAGDKVERLDPSQITIITGYVEEKKVLEKLLKLVLESLGWDTFPQVVTIDSIQGGQNDIVIFSMTAANPRAWIPHRIPQGMEPHEFRLHSCQAVPLDVRKSRLVAPESQGHRRLLVHFVIDLLGLGDIIDVTLPCVDKLSADESELSSCDLWVAQGSSCE</sequence>
<dbReference type="GO" id="GO:0043139">
    <property type="term" value="F:5'-3' DNA helicase activity"/>
    <property type="evidence" value="ECO:0007669"/>
    <property type="project" value="TreeGrafter"/>
</dbReference>
<dbReference type="InterPro" id="IPR027417">
    <property type="entry name" value="P-loop_NTPase"/>
</dbReference>
<dbReference type="InterPro" id="IPR050534">
    <property type="entry name" value="Coronavir_polyprotein_1ab"/>
</dbReference>
<accession>A0A1L7XX70</accession>
<keyword evidence="2" id="KW-0378">Hydrolase</keyword>
<dbReference type="GO" id="GO:0016787">
    <property type="term" value="F:hydrolase activity"/>
    <property type="evidence" value="ECO:0007669"/>
    <property type="project" value="UniProtKB-KW"/>
</dbReference>
<evidence type="ECO:0000313" key="6">
    <source>
        <dbReference type="EMBL" id="CZR69525.1"/>
    </source>
</evidence>
<evidence type="ECO:0000259" key="5">
    <source>
        <dbReference type="Pfam" id="PF13087"/>
    </source>
</evidence>